<name>A0A4P2VMC4_FLUSA</name>
<gene>
    <name evidence="1" type="ORF">JCM31447_16170</name>
</gene>
<organism evidence="1 2">
    <name type="scientific">Fluviispira sanaruensis</name>
    <dbReference type="NCBI Taxonomy" id="2493639"/>
    <lineage>
        <taxon>Bacteria</taxon>
        <taxon>Pseudomonadati</taxon>
        <taxon>Bdellovibrionota</taxon>
        <taxon>Oligoflexia</taxon>
        <taxon>Silvanigrellales</taxon>
        <taxon>Silvanigrellaceae</taxon>
        <taxon>Fluviispira</taxon>
    </lineage>
</organism>
<proteinExistence type="predicted"/>
<keyword evidence="2" id="KW-1185">Reference proteome</keyword>
<reference evidence="1 2" key="1">
    <citation type="submission" date="2018-12" db="EMBL/GenBank/DDBJ databases">
        <title>Rubrispira sanarue gen. nov., sp., nov., a member of the order Silvanigrellales, isolated from a brackish lake in Hamamatsu Japan.</title>
        <authorList>
            <person name="Maejima Y."/>
            <person name="Iino T."/>
            <person name="Muraguchi Y."/>
            <person name="Fukuda K."/>
            <person name="Nojiri H."/>
            <person name="Ohkuma M."/>
            <person name="Moriuchi R."/>
            <person name="Dohra H."/>
            <person name="Kimbara K."/>
            <person name="Shintani M."/>
        </authorList>
    </citation>
    <scope>NUCLEOTIDE SEQUENCE [LARGE SCALE GENOMIC DNA]</scope>
    <source>
        <strain evidence="1 2">RF1110005</strain>
    </source>
</reference>
<protein>
    <submittedName>
        <fullName evidence="1">Uncharacterized protein</fullName>
    </submittedName>
</protein>
<dbReference type="Proteomes" id="UP000291236">
    <property type="component" value="Chromosome"/>
</dbReference>
<accession>A0A4P2VMC4</accession>
<dbReference type="KEGG" id="sbf:JCM31447_16170"/>
<dbReference type="EMBL" id="AP019368">
    <property type="protein sequence ID" value="BBH53174.1"/>
    <property type="molecule type" value="Genomic_DNA"/>
</dbReference>
<sequence length="88" mass="10034">MQASSYFSIELFCVGVVSSKLITQAQKRSDIDDKAIIFLINVNLSTNGRREVTEDITEATNRQRITDDYTKHIFDKITIIKNCLALHI</sequence>
<evidence type="ECO:0000313" key="2">
    <source>
        <dbReference type="Proteomes" id="UP000291236"/>
    </source>
</evidence>
<evidence type="ECO:0000313" key="1">
    <source>
        <dbReference type="EMBL" id="BBH53174.1"/>
    </source>
</evidence>
<dbReference type="AlphaFoldDB" id="A0A4P2VMC4"/>